<gene>
    <name evidence="1" type="ORF">CLUMA_CG020599</name>
</gene>
<proteinExistence type="predicted"/>
<name>A0A1J1J5F0_9DIPT</name>
<dbReference type="AlphaFoldDB" id="A0A1J1J5F0"/>
<evidence type="ECO:0000313" key="1">
    <source>
        <dbReference type="EMBL" id="CRL07635.1"/>
    </source>
</evidence>
<accession>A0A1J1J5F0</accession>
<reference evidence="1 2" key="1">
    <citation type="submission" date="2015-04" db="EMBL/GenBank/DDBJ databases">
        <authorList>
            <person name="Syromyatnikov M.Y."/>
            <person name="Popov V.N."/>
        </authorList>
    </citation>
    <scope>NUCLEOTIDE SEQUENCE [LARGE SCALE GENOMIC DNA]</scope>
</reference>
<dbReference type="EMBL" id="CVRI01000073">
    <property type="protein sequence ID" value="CRL07635.1"/>
    <property type="molecule type" value="Genomic_DNA"/>
</dbReference>
<sequence>MYSKGNAELKSLEIKNVWTSHERHGKNTDKQKTILINYCNNVQQFDHQHEMNKTKPQYRQILLSLSRIIFQ</sequence>
<evidence type="ECO:0000313" key="2">
    <source>
        <dbReference type="Proteomes" id="UP000183832"/>
    </source>
</evidence>
<keyword evidence="2" id="KW-1185">Reference proteome</keyword>
<protein>
    <submittedName>
        <fullName evidence="1">CLUMA_CG020599, isoform A</fullName>
    </submittedName>
</protein>
<dbReference type="Proteomes" id="UP000183832">
    <property type="component" value="Unassembled WGS sequence"/>
</dbReference>
<organism evidence="1 2">
    <name type="scientific">Clunio marinus</name>
    <dbReference type="NCBI Taxonomy" id="568069"/>
    <lineage>
        <taxon>Eukaryota</taxon>
        <taxon>Metazoa</taxon>
        <taxon>Ecdysozoa</taxon>
        <taxon>Arthropoda</taxon>
        <taxon>Hexapoda</taxon>
        <taxon>Insecta</taxon>
        <taxon>Pterygota</taxon>
        <taxon>Neoptera</taxon>
        <taxon>Endopterygota</taxon>
        <taxon>Diptera</taxon>
        <taxon>Nematocera</taxon>
        <taxon>Chironomoidea</taxon>
        <taxon>Chironomidae</taxon>
        <taxon>Clunio</taxon>
    </lineage>
</organism>